<proteinExistence type="inferred from homology"/>
<feature type="binding site" evidence="5">
    <location>
        <position position="71"/>
    </location>
    <ligand>
        <name>Mg(2+)</name>
        <dbReference type="ChEBI" id="CHEBI:18420"/>
        <label>2</label>
    </ligand>
</feature>
<dbReference type="Proteomes" id="UP001214854">
    <property type="component" value="Unassembled WGS sequence"/>
</dbReference>
<keyword evidence="7" id="KW-1185">Reference proteome</keyword>
<evidence type="ECO:0000256" key="3">
    <source>
        <dbReference type="ARBA" id="ARBA00022801"/>
    </source>
</evidence>
<reference evidence="6 7" key="1">
    <citation type="submission" date="2023-01" db="EMBL/GenBank/DDBJ databases">
        <title>Novel species of the genus Asticcacaulis isolated from rivers.</title>
        <authorList>
            <person name="Lu H."/>
        </authorList>
    </citation>
    <scope>NUCLEOTIDE SEQUENCE [LARGE SCALE GENOMIC DNA]</scope>
    <source>
        <strain evidence="6 7">BYS171W</strain>
    </source>
</reference>
<evidence type="ECO:0000256" key="2">
    <source>
        <dbReference type="ARBA" id="ARBA00022723"/>
    </source>
</evidence>
<feature type="binding site" evidence="5">
    <location>
        <position position="103"/>
    </location>
    <ligand>
        <name>Mg(2+)</name>
        <dbReference type="ChEBI" id="CHEBI:18420"/>
        <label>1</label>
    </ligand>
</feature>
<keyword evidence="4 5" id="KW-0460">Magnesium</keyword>
<dbReference type="PANTHER" id="PTHR10286">
    <property type="entry name" value="INORGANIC PYROPHOSPHATASE"/>
    <property type="match status" value="1"/>
</dbReference>
<protein>
    <recommendedName>
        <fullName evidence="5">Inorganic pyrophosphatase</fullName>
        <ecNumber evidence="5">3.6.1.1</ecNumber>
    </recommendedName>
    <alternativeName>
        <fullName evidence="5">Pyrophosphate phospho-hydrolase</fullName>
        <shortName evidence="5">PPase</shortName>
    </alternativeName>
</protein>
<dbReference type="NCBIfam" id="NF002317">
    <property type="entry name" value="PRK01250.1"/>
    <property type="match status" value="1"/>
</dbReference>
<comment type="subcellular location">
    <subcellularLocation>
        <location evidence="5">Cytoplasm</location>
    </subcellularLocation>
</comment>
<organism evidence="6 7">
    <name type="scientific">Asticcacaulis aquaticus</name>
    <dbReference type="NCBI Taxonomy" id="2984212"/>
    <lineage>
        <taxon>Bacteria</taxon>
        <taxon>Pseudomonadati</taxon>
        <taxon>Pseudomonadota</taxon>
        <taxon>Alphaproteobacteria</taxon>
        <taxon>Caulobacterales</taxon>
        <taxon>Caulobacteraceae</taxon>
        <taxon>Asticcacaulis</taxon>
    </lineage>
</organism>
<feature type="binding site" evidence="5">
    <location>
        <position position="71"/>
    </location>
    <ligand>
        <name>Mg(2+)</name>
        <dbReference type="ChEBI" id="CHEBI:18420"/>
        <label>1</label>
    </ligand>
</feature>
<keyword evidence="2 5" id="KW-0479">Metal-binding</keyword>
<keyword evidence="3 5" id="KW-0378">Hydrolase</keyword>
<dbReference type="InterPro" id="IPR008162">
    <property type="entry name" value="Pyrophosphatase"/>
</dbReference>
<comment type="caution">
    <text evidence="6">The sequence shown here is derived from an EMBL/GenBank/DDBJ whole genome shotgun (WGS) entry which is preliminary data.</text>
</comment>
<gene>
    <name evidence="5 6" type="primary">ppa</name>
    <name evidence="6" type="ORF">PQU92_04700</name>
</gene>
<dbReference type="InterPro" id="IPR036649">
    <property type="entry name" value="Pyrophosphatase_sf"/>
</dbReference>
<feature type="binding site" evidence="5">
    <location>
        <position position="66"/>
    </location>
    <ligand>
        <name>Mg(2+)</name>
        <dbReference type="ChEBI" id="CHEBI:18420"/>
        <label>1</label>
    </ligand>
</feature>
<keyword evidence="5" id="KW-0963">Cytoplasm</keyword>
<feature type="binding site" evidence="5">
    <location>
        <position position="30"/>
    </location>
    <ligand>
        <name>substrate</name>
    </ligand>
</feature>
<comment type="catalytic activity">
    <reaction evidence="5">
        <text>diphosphate + H2O = 2 phosphate + H(+)</text>
        <dbReference type="Rhea" id="RHEA:24576"/>
        <dbReference type="ChEBI" id="CHEBI:15377"/>
        <dbReference type="ChEBI" id="CHEBI:15378"/>
        <dbReference type="ChEBI" id="CHEBI:33019"/>
        <dbReference type="ChEBI" id="CHEBI:43474"/>
        <dbReference type="EC" id="3.6.1.1"/>
    </reaction>
</comment>
<dbReference type="Pfam" id="PF00719">
    <property type="entry name" value="Pyrophosphatase"/>
    <property type="match status" value="1"/>
</dbReference>
<feature type="binding site" evidence="5">
    <location>
        <position position="44"/>
    </location>
    <ligand>
        <name>substrate</name>
    </ligand>
</feature>
<comment type="function">
    <text evidence="5">Catalyzes the hydrolysis of inorganic pyrophosphate (PPi) forming two phosphate ions.</text>
</comment>
<feature type="binding site" evidence="5">
    <location>
        <position position="56"/>
    </location>
    <ligand>
        <name>substrate</name>
    </ligand>
</feature>
<dbReference type="GO" id="GO:0004427">
    <property type="term" value="F:inorganic diphosphate phosphatase activity"/>
    <property type="evidence" value="ECO:0007669"/>
    <property type="project" value="UniProtKB-EC"/>
</dbReference>
<accession>A0ABT5HR68</accession>
<dbReference type="CDD" id="cd00412">
    <property type="entry name" value="pyrophosphatase"/>
    <property type="match status" value="1"/>
</dbReference>
<comment type="similarity">
    <text evidence="5">Belongs to the PPase family.</text>
</comment>
<comment type="subunit">
    <text evidence="5">Homohexamer.</text>
</comment>
<evidence type="ECO:0000256" key="4">
    <source>
        <dbReference type="ARBA" id="ARBA00022842"/>
    </source>
</evidence>
<evidence type="ECO:0000313" key="7">
    <source>
        <dbReference type="Proteomes" id="UP001214854"/>
    </source>
</evidence>
<feature type="binding site" evidence="5">
    <location>
        <position position="142"/>
    </location>
    <ligand>
        <name>substrate</name>
    </ligand>
</feature>
<dbReference type="EC" id="3.6.1.1" evidence="5"/>
<dbReference type="EMBL" id="JAQQKX010000002">
    <property type="protein sequence ID" value="MDC7682562.1"/>
    <property type="molecule type" value="Genomic_DNA"/>
</dbReference>
<sequence>MNLDKISIGPNAPWDFHAVIEIPAGGMPVKYELDKDSGALFVDRFLYTSMFYPGNYGFIPHTLADDGDPCDVLVVGPVPVYPGVVIRSRPIGVLLMEDEAGQDEKILAVPVDKLHPFYTDVSSYRQMPAILIEQIQHFFQHYKDLEKNKKTTVLGWGDPDKAAQLIREGQERLAKKIG</sequence>
<dbReference type="SUPFAM" id="SSF50324">
    <property type="entry name" value="Inorganic pyrophosphatase"/>
    <property type="match status" value="1"/>
</dbReference>
<evidence type="ECO:0000313" key="6">
    <source>
        <dbReference type="EMBL" id="MDC7682562.1"/>
    </source>
</evidence>
<name>A0ABT5HR68_9CAUL</name>
<comment type="cofactor">
    <cofactor evidence="1 5">
        <name>Mg(2+)</name>
        <dbReference type="ChEBI" id="CHEBI:18420"/>
    </cofactor>
</comment>
<evidence type="ECO:0000256" key="5">
    <source>
        <dbReference type="HAMAP-Rule" id="MF_00209"/>
    </source>
</evidence>
<dbReference type="HAMAP" id="MF_00209">
    <property type="entry name" value="Inorganic_PPase"/>
    <property type="match status" value="1"/>
</dbReference>
<dbReference type="RefSeq" id="WP_272747047.1">
    <property type="nucleotide sequence ID" value="NZ_JAQQKX010000002.1"/>
</dbReference>
<dbReference type="Gene3D" id="3.90.80.10">
    <property type="entry name" value="Inorganic pyrophosphatase"/>
    <property type="match status" value="1"/>
</dbReference>
<evidence type="ECO:0000256" key="1">
    <source>
        <dbReference type="ARBA" id="ARBA00001946"/>
    </source>
</evidence>